<evidence type="ECO:0000256" key="2">
    <source>
        <dbReference type="SAM" id="MobiDB-lite"/>
    </source>
</evidence>
<gene>
    <name evidence="5" type="ORF">GCM10010531_36640</name>
</gene>
<dbReference type="GO" id="GO:0016301">
    <property type="term" value="F:kinase activity"/>
    <property type="evidence" value="ECO:0007669"/>
    <property type="project" value="UniProtKB-KW"/>
</dbReference>
<keyword evidence="6" id="KW-1185">Reference proteome</keyword>
<dbReference type="PANTHER" id="PTHR35526">
    <property type="entry name" value="ANTI-SIGMA-F FACTOR RSBW-RELATED"/>
    <property type="match status" value="1"/>
</dbReference>
<proteinExistence type="predicted"/>
<dbReference type="Proteomes" id="UP001499924">
    <property type="component" value="Unassembled WGS sequence"/>
</dbReference>
<dbReference type="EMBL" id="BAAAVV010000011">
    <property type="protein sequence ID" value="GAA3179303.1"/>
    <property type="molecule type" value="Genomic_DNA"/>
</dbReference>
<dbReference type="Gene3D" id="3.30.565.10">
    <property type="entry name" value="Histidine kinase-like ATPase, C-terminal domain"/>
    <property type="match status" value="1"/>
</dbReference>
<reference evidence="6" key="1">
    <citation type="journal article" date="2019" name="Int. J. Syst. Evol. Microbiol.">
        <title>The Global Catalogue of Microorganisms (GCM) 10K type strain sequencing project: providing services to taxonomists for standard genome sequencing and annotation.</title>
        <authorList>
            <consortium name="The Broad Institute Genomics Platform"/>
            <consortium name="The Broad Institute Genome Sequencing Center for Infectious Disease"/>
            <person name="Wu L."/>
            <person name="Ma J."/>
        </authorList>
    </citation>
    <scope>NUCLEOTIDE SEQUENCE [LARGE SCALE GENOMIC DNA]</scope>
    <source>
        <strain evidence="6">JCM 15614</strain>
    </source>
</reference>
<evidence type="ECO:0000259" key="3">
    <source>
        <dbReference type="Pfam" id="PF13581"/>
    </source>
</evidence>
<dbReference type="NCBIfam" id="NF041045">
    <property type="entry name" value="RsbA_anti_sig"/>
    <property type="match status" value="1"/>
</dbReference>
<evidence type="ECO:0000256" key="1">
    <source>
        <dbReference type="ARBA" id="ARBA00022527"/>
    </source>
</evidence>
<dbReference type="Pfam" id="PF13581">
    <property type="entry name" value="HATPase_c_2"/>
    <property type="match status" value="1"/>
</dbReference>
<keyword evidence="5" id="KW-0418">Kinase</keyword>
<dbReference type="InterPro" id="IPR047718">
    <property type="entry name" value="RsbA-like_anti_sig"/>
</dbReference>
<dbReference type="PANTHER" id="PTHR35526:SF3">
    <property type="entry name" value="ANTI-SIGMA-F FACTOR RSBW"/>
    <property type="match status" value="1"/>
</dbReference>
<dbReference type="SUPFAM" id="SSF55874">
    <property type="entry name" value="ATPase domain of HSP90 chaperone/DNA topoisomerase II/histidine kinase"/>
    <property type="match status" value="1"/>
</dbReference>
<protein>
    <submittedName>
        <fullName evidence="5">Sensor histidine kinase</fullName>
    </submittedName>
</protein>
<dbReference type="InterPro" id="IPR050267">
    <property type="entry name" value="Anti-sigma-factor_SerPK"/>
</dbReference>
<evidence type="ECO:0000313" key="6">
    <source>
        <dbReference type="Proteomes" id="UP001499924"/>
    </source>
</evidence>
<dbReference type="InterPro" id="IPR003594">
    <property type="entry name" value="HATPase_dom"/>
</dbReference>
<feature type="compositionally biased region" description="Low complexity" evidence="2">
    <location>
        <begin position="13"/>
        <end position="30"/>
    </location>
</feature>
<accession>A0ABP6PKH9</accession>
<dbReference type="Pfam" id="PF14417">
    <property type="entry name" value="MEDS"/>
    <property type="match status" value="1"/>
</dbReference>
<evidence type="ECO:0000313" key="5">
    <source>
        <dbReference type="EMBL" id="GAA3179303.1"/>
    </source>
</evidence>
<keyword evidence="1" id="KW-0723">Serine/threonine-protein kinase</keyword>
<evidence type="ECO:0000259" key="4">
    <source>
        <dbReference type="Pfam" id="PF14417"/>
    </source>
</evidence>
<keyword evidence="5" id="KW-0808">Transferase</keyword>
<sequence length="335" mass="35698">MNSTAPDRPFPAHPALRNAAAPAPTGHGHAASVVGSDAELLATALPFLEAGLREGDLVVLACPDDTTALICEALGEQATRVESEKRITLLGSRAPDALTMCRRYLERASAGGTGRLRVVAGIDFGSDPADWHEGQRFESVYNRLLGDAPASAICLYDRRRLPDQVIDSAPATHPVLVRGAEWSVSAAFQDPVRYVPSLPIPREPAEDGAPLFVVEDARSLPGLRHQLGAVLAARVPDRDQREDLHLAAAEIAANAFRHGVPPVGARVWADGATVVCAISDRGTSWGDPFSGFLPAHGFDLSHGGMGLWLARKLWDHVDVLPGPDGLTVRLSSRLR</sequence>
<dbReference type="InterPro" id="IPR025847">
    <property type="entry name" value="MEDS_domain"/>
</dbReference>
<feature type="domain" description="MEDS" evidence="4">
    <location>
        <begin position="29"/>
        <end position="174"/>
    </location>
</feature>
<feature type="domain" description="Histidine kinase/HSP90-like ATPase" evidence="3">
    <location>
        <begin position="216"/>
        <end position="331"/>
    </location>
</feature>
<name>A0ABP6PKH9_9ACTN</name>
<feature type="region of interest" description="Disordered" evidence="2">
    <location>
        <begin position="1"/>
        <end position="30"/>
    </location>
</feature>
<dbReference type="RefSeq" id="WP_344690469.1">
    <property type="nucleotide sequence ID" value="NZ_BAAAVV010000011.1"/>
</dbReference>
<dbReference type="InterPro" id="IPR036890">
    <property type="entry name" value="HATPase_C_sf"/>
</dbReference>
<organism evidence="5 6">
    <name type="scientific">Blastococcus jejuensis</name>
    <dbReference type="NCBI Taxonomy" id="351224"/>
    <lineage>
        <taxon>Bacteria</taxon>
        <taxon>Bacillati</taxon>
        <taxon>Actinomycetota</taxon>
        <taxon>Actinomycetes</taxon>
        <taxon>Geodermatophilales</taxon>
        <taxon>Geodermatophilaceae</taxon>
        <taxon>Blastococcus</taxon>
    </lineage>
</organism>
<comment type="caution">
    <text evidence="5">The sequence shown here is derived from an EMBL/GenBank/DDBJ whole genome shotgun (WGS) entry which is preliminary data.</text>
</comment>